<accession>A0A6J5TBU2</accession>
<organism evidence="1">
    <name type="scientific">uncultured Caudovirales phage</name>
    <dbReference type="NCBI Taxonomy" id="2100421"/>
    <lineage>
        <taxon>Viruses</taxon>
        <taxon>Duplodnaviria</taxon>
        <taxon>Heunggongvirae</taxon>
        <taxon>Uroviricota</taxon>
        <taxon>Caudoviricetes</taxon>
        <taxon>Peduoviridae</taxon>
        <taxon>Maltschvirus</taxon>
        <taxon>Maltschvirus maltsch</taxon>
    </lineage>
</organism>
<gene>
    <name evidence="1" type="ORF">UFOVP67_63</name>
</gene>
<evidence type="ECO:0000313" key="1">
    <source>
        <dbReference type="EMBL" id="CAB4241367.1"/>
    </source>
</evidence>
<reference evidence="1" key="1">
    <citation type="submission" date="2020-05" db="EMBL/GenBank/DDBJ databases">
        <authorList>
            <person name="Chiriac C."/>
            <person name="Salcher M."/>
            <person name="Ghai R."/>
            <person name="Kavagutti S V."/>
        </authorList>
    </citation>
    <scope>NUCLEOTIDE SEQUENCE</scope>
</reference>
<proteinExistence type="predicted"/>
<name>A0A6J5TBU2_9CAUD</name>
<dbReference type="EMBL" id="LR797823">
    <property type="protein sequence ID" value="CAB4241367.1"/>
    <property type="molecule type" value="Genomic_DNA"/>
</dbReference>
<sequence length="102" mass="11913">MERVSEQEFLVKEKEWLDRTTLVKLVEFAFDEGTLTPGRLASLLLDYQDMLSRKLDLPNLARLGIGLHDFARERFTNRLLDKFLKEARDEGYILDEEGPNVL</sequence>
<protein>
    <submittedName>
        <fullName evidence="1">Uncharacterized protein</fullName>
    </submittedName>
</protein>